<evidence type="ECO:0000259" key="1">
    <source>
        <dbReference type="Pfam" id="PF03551"/>
    </source>
</evidence>
<dbReference type="InterPro" id="IPR005149">
    <property type="entry name" value="Tscrpt_reg_PadR_N"/>
</dbReference>
<accession>F1YFL9</accession>
<dbReference type="Proteomes" id="UP000035065">
    <property type="component" value="Unassembled WGS sequence"/>
</dbReference>
<dbReference type="PANTHER" id="PTHR43252">
    <property type="entry name" value="TRANSCRIPTIONAL REGULATOR YQJI"/>
    <property type="match status" value="1"/>
</dbReference>
<dbReference type="EMBL" id="AEUD01000002">
    <property type="protein sequence ID" value="EGD56403.1"/>
    <property type="molecule type" value="Genomic_DNA"/>
</dbReference>
<dbReference type="Pfam" id="PF10400">
    <property type="entry name" value="Vir_act_alpha_C"/>
    <property type="match status" value="1"/>
</dbReference>
<gene>
    <name evidence="3" type="ORF">SCNU_02582</name>
</gene>
<organism evidence="3 4">
    <name type="scientific">Gordonia neofelifaecis NRRL B-59395</name>
    <dbReference type="NCBI Taxonomy" id="644548"/>
    <lineage>
        <taxon>Bacteria</taxon>
        <taxon>Bacillati</taxon>
        <taxon>Actinomycetota</taxon>
        <taxon>Actinomycetes</taxon>
        <taxon>Mycobacteriales</taxon>
        <taxon>Gordoniaceae</taxon>
        <taxon>Gordonia</taxon>
    </lineage>
</organism>
<dbReference type="Gene3D" id="6.10.140.190">
    <property type="match status" value="1"/>
</dbReference>
<evidence type="ECO:0000313" key="3">
    <source>
        <dbReference type="EMBL" id="EGD56403.1"/>
    </source>
</evidence>
<dbReference type="AlphaFoldDB" id="F1YFL9"/>
<protein>
    <submittedName>
        <fullName evidence="3">Transcriptional regulator, PadR-like family protein</fullName>
    </submittedName>
</protein>
<name>F1YFL9_9ACTN</name>
<reference evidence="3 4" key="1">
    <citation type="journal article" date="2011" name="J. Bacteriol.">
        <title>Draft Genome Sequence of Gordonia neofelifaecis NRRL B-59395, a Cholesterol-Degrading Actinomycete.</title>
        <authorList>
            <person name="Ge F."/>
            <person name="Li W."/>
            <person name="Chen G."/>
            <person name="Liu Y."/>
            <person name="Zhang G."/>
            <person name="Yong B."/>
            <person name="Wang Q."/>
            <person name="Wang N."/>
            <person name="Huang Z."/>
            <person name="Li W."/>
            <person name="Wang J."/>
            <person name="Wu C."/>
            <person name="Xie Q."/>
            <person name="Liu G."/>
        </authorList>
    </citation>
    <scope>NUCLEOTIDE SEQUENCE [LARGE SCALE GENOMIC DNA]</scope>
    <source>
        <strain evidence="3 4">NRRL B-59395</strain>
    </source>
</reference>
<feature type="domain" description="Transcription regulator PadR C-terminal" evidence="2">
    <location>
        <begin position="93"/>
        <end position="180"/>
    </location>
</feature>
<dbReference type="PANTHER" id="PTHR43252:SF4">
    <property type="entry name" value="TRANSCRIPTIONAL REGULATORY PROTEIN"/>
    <property type="match status" value="1"/>
</dbReference>
<dbReference type="Pfam" id="PF03551">
    <property type="entry name" value="PadR"/>
    <property type="match status" value="1"/>
</dbReference>
<dbReference type="eggNOG" id="COG1695">
    <property type="taxonomic scope" value="Bacteria"/>
</dbReference>
<dbReference type="OrthoDB" id="3186544at2"/>
<dbReference type="SUPFAM" id="SSF46785">
    <property type="entry name" value="Winged helix' DNA-binding domain"/>
    <property type="match status" value="1"/>
</dbReference>
<evidence type="ECO:0000313" key="4">
    <source>
        <dbReference type="Proteomes" id="UP000035065"/>
    </source>
</evidence>
<dbReference type="STRING" id="644548.SCNU_02582"/>
<keyword evidence="4" id="KW-1185">Reference proteome</keyword>
<comment type="caution">
    <text evidence="3">The sequence shown here is derived from an EMBL/GenBank/DDBJ whole genome shotgun (WGS) entry which is preliminary data.</text>
</comment>
<sequence length="188" mass="21269">MALRHAILATLLTDGEVSGYDIAKGFDDLHARFWVAAPQQIYRELDKMEREEMILARVVEQEKRPNKRVFGLTDRGRRELAEFTRSDPRPTAIRDDLMVMVQSHHAGDAAAIRESIVARRAAAERKLEHYERIRAYLLKGRSEAEGLADPATVGPYLTLLRGLAFERENVEWSGVALRALDALDTADD</sequence>
<dbReference type="Gene3D" id="1.10.10.10">
    <property type="entry name" value="Winged helix-like DNA-binding domain superfamily/Winged helix DNA-binding domain"/>
    <property type="match status" value="1"/>
</dbReference>
<dbReference type="InterPro" id="IPR036390">
    <property type="entry name" value="WH_DNA-bd_sf"/>
</dbReference>
<dbReference type="InterPro" id="IPR018309">
    <property type="entry name" value="Tscrpt_reg_PadR_C"/>
</dbReference>
<dbReference type="InterPro" id="IPR036388">
    <property type="entry name" value="WH-like_DNA-bd_sf"/>
</dbReference>
<dbReference type="RefSeq" id="WP_009677787.1">
    <property type="nucleotide sequence ID" value="NZ_AEUD01000002.1"/>
</dbReference>
<proteinExistence type="predicted"/>
<evidence type="ECO:0000259" key="2">
    <source>
        <dbReference type="Pfam" id="PF10400"/>
    </source>
</evidence>
<feature type="domain" description="Transcription regulator PadR N-terminal" evidence="1">
    <location>
        <begin position="11"/>
        <end position="82"/>
    </location>
</feature>